<dbReference type="Pfam" id="PF00848">
    <property type="entry name" value="Ring_hydroxyl_A"/>
    <property type="match status" value="1"/>
</dbReference>
<dbReference type="GO" id="GO:0005506">
    <property type="term" value="F:iron ion binding"/>
    <property type="evidence" value="ECO:0007669"/>
    <property type="project" value="InterPro"/>
</dbReference>
<dbReference type="SUPFAM" id="SSF55961">
    <property type="entry name" value="Bet v1-like"/>
    <property type="match status" value="1"/>
</dbReference>
<dbReference type="Pfam" id="PF00355">
    <property type="entry name" value="Rieske"/>
    <property type="match status" value="1"/>
</dbReference>
<evidence type="ECO:0000256" key="1">
    <source>
        <dbReference type="ARBA" id="ARBA00001962"/>
    </source>
</evidence>
<dbReference type="SUPFAM" id="SSF50022">
    <property type="entry name" value="ISP domain"/>
    <property type="match status" value="1"/>
</dbReference>
<keyword evidence="4" id="KW-0560">Oxidoreductase</keyword>
<dbReference type="Gene3D" id="3.90.380.10">
    <property type="entry name" value="Naphthalene 1,2-dioxygenase Alpha Subunit, Chain A, domain 1"/>
    <property type="match status" value="1"/>
</dbReference>
<keyword evidence="8" id="KW-0223">Dioxygenase</keyword>
<sequence length="375" mass="42153">MTTTLTPTLPGHAYTDPAVFALEAERIFGREWIYVARGDELTPRGKVLRRRVGPETVVLLRDRSGTLRCYLNVCRHRGAQLCTSDEQPLGNAIRCPYHAWTYAHDGRLIAAPNFAAMPPEDRERSGLLPVHVVEWAGLVWVNLDDSPPPIFEQLTPQLSYRFGGSPSRIDRWGLENLVVGARKTYTVAANWKLIQENFQECYHCGTIHPELVDAIPAFARTSSLSAGYESNGYGFAEGLDSFSITGEARYPLLPGLSAADERRYFGMVLRPNCFLSLLPDHVIVHRFEPVSPELTVVECDWLFDRSVASAPGFDPSDTVEIFHRVNQQDFAAVEGCQPNMSSRAYRRGGVLVPLETETINDNYYRWYRAAMSHES</sequence>
<proteinExistence type="predicted"/>
<gene>
    <name evidence="8" type="ORF">FL583_35035</name>
</gene>
<dbReference type="AlphaFoldDB" id="A0A545AG81"/>
<dbReference type="InterPro" id="IPR036922">
    <property type="entry name" value="Rieske_2Fe-2S_sf"/>
</dbReference>
<dbReference type="GO" id="GO:0051537">
    <property type="term" value="F:2 iron, 2 sulfur cluster binding"/>
    <property type="evidence" value="ECO:0007669"/>
    <property type="project" value="UniProtKB-KW"/>
</dbReference>
<dbReference type="InterPro" id="IPR017941">
    <property type="entry name" value="Rieske_2Fe-2S"/>
</dbReference>
<comment type="caution">
    <text evidence="8">The sequence shown here is derived from an EMBL/GenBank/DDBJ whole genome shotgun (WGS) entry which is preliminary data.</text>
</comment>
<dbReference type="CDD" id="cd03469">
    <property type="entry name" value="Rieske_RO_Alpha_N"/>
    <property type="match status" value="1"/>
</dbReference>
<evidence type="ECO:0000256" key="5">
    <source>
        <dbReference type="ARBA" id="ARBA00023004"/>
    </source>
</evidence>
<dbReference type="RefSeq" id="WP_142709193.1">
    <property type="nucleotide sequence ID" value="NZ_VIRS01000042.1"/>
</dbReference>
<evidence type="ECO:0000313" key="8">
    <source>
        <dbReference type="EMBL" id="TQS40349.1"/>
    </source>
</evidence>
<keyword evidence="2" id="KW-0001">2Fe-2S</keyword>
<dbReference type="GO" id="GO:0016705">
    <property type="term" value="F:oxidoreductase activity, acting on paired donors, with incorporation or reduction of molecular oxygen"/>
    <property type="evidence" value="ECO:0007669"/>
    <property type="project" value="UniProtKB-ARBA"/>
</dbReference>
<dbReference type="EMBL" id="VIRS01000042">
    <property type="protein sequence ID" value="TQS40349.1"/>
    <property type="molecule type" value="Genomic_DNA"/>
</dbReference>
<keyword evidence="6" id="KW-0411">Iron-sulfur</keyword>
<evidence type="ECO:0000259" key="7">
    <source>
        <dbReference type="PROSITE" id="PS51296"/>
    </source>
</evidence>
<keyword evidence="5" id="KW-0408">Iron</keyword>
<feature type="domain" description="Rieske" evidence="7">
    <location>
        <begin position="33"/>
        <end position="141"/>
    </location>
</feature>
<accession>A0A545AG81</accession>
<dbReference type="PANTHER" id="PTHR43756:SF5">
    <property type="entry name" value="CHOLINE MONOOXYGENASE, CHLOROPLASTIC"/>
    <property type="match status" value="1"/>
</dbReference>
<dbReference type="PANTHER" id="PTHR43756">
    <property type="entry name" value="CHOLINE MONOOXYGENASE, CHLOROPLASTIC"/>
    <property type="match status" value="1"/>
</dbReference>
<keyword evidence="9" id="KW-1185">Reference proteome</keyword>
<evidence type="ECO:0000256" key="2">
    <source>
        <dbReference type="ARBA" id="ARBA00022714"/>
    </source>
</evidence>
<reference evidence="8 9" key="1">
    <citation type="submission" date="2019-07" db="EMBL/GenBank/DDBJ databases">
        <title>Cryptosporangium phraense sp. nov., isolated from plant litter.</title>
        <authorList>
            <person name="Suriyachadkun C."/>
        </authorList>
    </citation>
    <scope>NUCLEOTIDE SEQUENCE [LARGE SCALE GENOMIC DNA]</scope>
    <source>
        <strain evidence="8 9">A-T 5661</strain>
    </source>
</reference>
<dbReference type="PROSITE" id="PS51296">
    <property type="entry name" value="RIESKE"/>
    <property type="match status" value="1"/>
</dbReference>
<evidence type="ECO:0000313" key="9">
    <source>
        <dbReference type="Proteomes" id="UP000317982"/>
    </source>
</evidence>
<dbReference type="OrthoDB" id="5243643at2"/>
<dbReference type="GO" id="GO:0051213">
    <property type="term" value="F:dioxygenase activity"/>
    <property type="evidence" value="ECO:0007669"/>
    <property type="project" value="UniProtKB-KW"/>
</dbReference>
<dbReference type="GO" id="GO:0004497">
    <property type="term" value="F:monooxygenase activity"/>
    <property type="evidence" value="ECO:0007669"/>
    <property type="project" value="UniProtKB-ARBA"/>
</dbReference>
<dbReference type="Proteomes" id="UP000317982">
    <property type="component" value="Unassembled WGS sequence"/>
</dbReference>
<evidence type="ECO:0000256" key="3">
    <source>
        <dbReference type="ARBA" id="ARBA00022723"/>
    </source>
</evidence>
<name>A0A545AG81_9ACTN</name>
<dbReference type="InParanoid" id="A0A545AG81"/>
<keyword evidence="3" id="KW-0479">Metal-binding</keyword>
<dbReference type="InterPro" id="IPR015879">
    <property type="entry name" value="Ring_hydroxy_dOase_asu_C_dom"/>
</dbReference>
<organism evidence="8 9">
    <name type="scientific">Cryptosporangium phraense</name>
    <dbReference type="NCBI Taxonomy" id="2593070"/>
    <lineage>
        <taxon>Bacteria</taxon>
        <taxon>Bacillati</taxon>
        <taxon>Actinomycetota</taxon>
        <taxon>Actinomycetes</taxon>
        <taxon>Cryptosporangiales</taxon>
        <taxon>Cryptosporangiaceae</taxon>
        <taxon>Cryptosporangium</taxon>
    </lineage>
</organism>
<comment type="cofactor">
    <cofactor evidence="1">
        <name>Fe cation</name>
        <dbReference type="ChEBI" id="CHEBI:24875"/>
    </cofactor>
</comment>
<dbReference type="Gene3D" id="2.102.10.10">
    <property type="entry name" value="Rieske [2Fe-2S] iron-sulphur domain"/>
    <property type="match status" value="1"/>
</dbReference>
<dbReference type="PRINTS" id="PR00090">
    <property type="entry name" value="RNGDIOXGNASE"/>
</dbReference>
<evidence type="ECO:0000256" key="6">
    <source>
        <dbReference type="ARBA" id="ARBA00023014"/>
    </source>
</evidence>
<protein>
    <submittedName>
        <fullName evidence="8">Aromatic ring-hydroxylating dioxygenase subunit alpha</fullName>
    </submittedName>
</protein>
<dbReference type="InterPro" id="IPR001663">
    <property type="entry name" value="Rng_hydr_dOase-A"/>
</dbReference>
<evidence type="ECO:0000256" key="4">
    <source>
        <dbReference type="ARBA" id="ARBA00023002"/>
    </source>
</evidence>